<dbReference type="Proteomes" id="UP001303946">
    <property type="component" value="Chromosome"/>
</dbReference>
<proteinExistence type="predicted"/>
<dbReference type="RefSeq" id="WP_316699539.1">
    <property type="nucleotide sequence ID" value="NZ_CP136336.1"/>
</dbReference>
<gene>
    <name evidence="1" type="ORF">RXV79_18450</name>
</gene>
<sequence length="238" mass="26041">MSKLPPDQLLFEIEDIIRTMPPIESLGNDSSDVLVWLGRASAAIHAWEPMKAITTFDGHIERLSTHSSSEYARATRGVLVLLHQAQNDLRMRTTGPLSIGIQKGSVFQYFDEIRQVIELARKDLLFVDPYLDPEFVSRYLPLIAKGVNVRLLGSKSAPAVATAAALFAQQEGMSVSVRSSPGLHDRYLFVDGSACYQSGASFKDGAKKAPTTLTQITDAFAAVQSTYEGLWSSATLHP</sequence>
<evidence type="ECO:0000313" key="1">
    <source>
        <dbReference type="EMBL" id="WOB06894.1"/>
    </source>
</evidence>
<dbReference type="EMBL" id="CP136336">
    <property type="protein sequence ID" value="WOB06894.1"/>
    <property type="molecule type" value="Genomic_DNA"/>
</dbReference>
<protein>
    <submittedName>
        <fullName evidence="1">Uncharacterized protein</fullName>
    </submittedName>
</protein>
<accession>A0ABZ0CPS0</accession>
<keyword evidence="2" id="KW-1185">Reference proteome</keyword>
<name>A0ABZ0CPS0_9BURK</name>
<reference evidence="1 2" key="1">
    <citation type="submission" date="2023-10" db="EMBL/GenBank/DDBJ databases">
        <title>Bacteria for the degradation of biodegradable plastic PBAT(Polybutylene adipate terephthalate).</title>
        <authorList>
            <person name="Weon H.-Y."/>
            <person name="Yeon J."/>
        </authorList>
    </citation>
    <scope>NUCLEOTIDE SEQUENCE [LARGE SCALE GENOMIC DNA]</scope>
    <source>
        <strain evidence="1 2">SBD 7-3</strain>
    </source>
</reference>
<organism evidence="1 2">
    <name type="scientific">Piscinibacter gummiphilus</name>
    <dbReference type="NCBI Taxonomy" id="946333"/>
    <lineage>
        <taxon>Bacteria</taxon>
        <taxon>Pseudomonadati</taxon>
        <taxon>Pseudomonadota</taxon>
        <taxon>Betaproteobacteria</taxon>
        <taxon>Burkholderiales</taxon>
        <taxon>Sphaerotilaceae</taxon>
        <taxon>Piscinibacter</taxon>
    </lineage>
</organism>
<evidence type="ECO:0000313" key="2">
    <source>
        <dbReference type="Proteomes" id="UP001303946"/>
    </source>
</evidence>